<evidence type="ECO:0000256" key="12">
    <source>
        <dbReference type="HAMAP-Rule" id="MF_01576"/>
    </source>
</evidence>
<evidence type="ECO:0000256" key="3">
    <source>
        <dbReference type="ARBA" id="ARBA00022563"/>
    </source>
</evidence>
<dbReference type="GO" id="GO:0035999">
    <property type="term" value="P:tetrahydrofolate interconversion"/>
    <property type="evidence" value="ECO:0007669"/>
    <property type="project" value="UniProtKB-UniRule"/>
</dbReference>
<dbReference type="FunFam" id="3.40.50.10860:FF:000005">
    <property type="entry name" value="C-1-tetrahydrofolate synthase, cytoplasmic, putative"/>
    <property type="match status" value="1"/>
</dbReference>
<comment type="subunit">
    <text evidence="2 12">Homodimer.</text>
</comment>
<evidence type="ECO:0000313" key="16">
    <source>
        <dbReference type="Proteomes" id="UP000248259"/>
    </source>
</evidence>
<evidence type="ECO:0000256" key="11">
    <source>
        <dbReference type="ARBA" id="ARBA00023268"/>
    </source>
</evidence>
<comment type="catalytic activity">
    <reaction evidence="12">
        <text>(6R)-5,10-methenyltetrahydrofolate + H2O = (6R)-10-formyltetrahydrofolate + H(+)</text>
        <dbReference type="Rhea" id="RHEA:23700"/>
        <dbReference type="ChEBI" id="CHEBI:15377"/>
        <dbReference type="ChEBI" id="CHEBI:15378"/>
        <dbReference type="ChEBI" id="CHEBI:57455"/>
        <dbReference type="ChEBI" id="CHEBI:195366"/>
        <dbReference type="EC" id="3.5.4.9"/>
    </reaction>
</comment>
<reference evidence="15 16" key="1">
    <citation type="submission" date="2018-06" db="EMBL/GenBank/DDBJ databases">
        <title>Azoarcus communis strain SWub3 genome.</title>
        <authorList>
            <person name="Zorraquino Salvo V."/>
            <person name="Toubiana D."/>
            <person name="Blumwald E."/>
        </authorList>
    </citation>
    <scope>NUCLEOTIDE SEQUENCE [LARGE SCALE GENOMIC DNA]</scope>
    <source>
        <strain evidence="15 16">SWub3</strain>
    </source>
</reference>
<keyword evidence="4 12" id="KW-0028">Amino-acid biosynthesis</keyword>
<dbReference type="OrthoDB" id="9803580at2"/>
<dbReference type="Gene3D" id="3.40.50.10860">
    <property type="entry name" value="Leucine Dehydrogenase, chain A, domain 1"/>
    <property type="match status" value="1"/>
</dbReference>
<dbReference type="InterPro" id="IPR020630">
    <property type="entry name" value="THF_DH/CycHdrlase_cat_dom"/>
</dbReference>
<keyword evidence="3 12" id="KW-0554">One-carbon metabolism</keyword>
<feature type="domain" description="Tetrahydrofolate dehydrogenase/cyclohydrolase catalytic" evidence="13">
    <location>
        <begin position="6"/>
        <end position="120"/>
    </location>
</feature>
<dbReference type="GO" id="GO:0000105">
    <property type="term" value="P:L-histidine biosynthetic process"/>
    <property type="evidence" value="ECO:0007669"/>
    <property type="project" value="UniProtKB-KW"/>
</dbReference>
<feature type="binding site" evidence="12">
    <location>
        <begin position="165"/>
        <end position="167"/>
    </location>
    <ligand>
        <name>NADP(+)</name>
        <dbReference type="ChEBI" id="CHEBI:58349"/>
    </ligand>
</feature>
<evidence type="ECO:0000259" key="14">
    <source>
        <dbReference type="Pfam" id="PF02882"/>
    </source>
</evidence>
<proteinExistence type="inferred from homology"/>
<comment type="caution">
    <text evidence="15">The sequence shown here is derived from an EMBL/GenBank/DDBJ whole genome shotgun (WGS) entry which is preliminary data.</text>
</comment>
<dbReference type="HAMAP" id="MF_01576">
    <property type="entry name" value="THF_DHG_CYH"/>
    <property type="match status" value="1"/>
</dbReference>
<dbReference type="GO" id="GO:0004477">
    <property type="term" value="F:methenyltetrahydrofolate cyclohydrolase activity"/>
    <property type="evidence" value="ECO:0007669"/>
    <property type="project" value="UniProtKB-UniRule"/>
</dbReference>
<dbReference type="NCBIfam" id="NF010786">
    <property type="entry name" value="PRK14189.1"/>
    <property type="match status" value="1"/>
</dbReference>
<dbReference type="NCBIfam" id="NF010783">
    <property type="entry name" value="PRK14186.1"/>
    <property type="match status" value="1"/>
</dbReference>
<comment type="similarity">
    <text evidence="12">Belongs to the tetrahydrofolate dehydrogenase/cyclohydrolase family.</text>
</comment>
<keyword evidence="6 12" id="KW-0378">Hydrolase</keyword>
<dbReference type="InterPro" id="IPR046346">
    <property type="entry name" value="Aminoacid_DH-like_N_sf"/>
</dbReference>
<organism evidence="15 16">
    <name type="scientific">Parazoarcus communis SWub3 = DSM 12120</name>
    <dbReference type="NCBI Taxonomy" id="1121029"/>
    <lineage>
        <taxon>Bacteria</taxon>
        <taxon>Pseudomonadati</taxon>
        <taxon>Pseudomonadota</taxon>
        <taxon>Betaproteobacteria</taxon>
        <taxon>Rhodocyclales</taxon>
        <taxon>Zoogloeaceae</taxon>
        <taxon>Parazoarcus</taxon>
    </lineage>
</organism>
<dbReference type="Pfam" id="PF00763">
    <property type="entry name" value="THF_DHG_CYH"/>
    <property type="match status" value="1"/>
</dbReference>
<evidence type="ECO:0000313" key="15">
    <source>
        <dbReference type="EMBL" id="PZA16954.1"/>
    </source>
</evidence>
<dbReference type="RefSeq" id="WP_110524178.1">
    <property type="nucleotide sequence ID" value="NZ_QKOE01000005.1"/>
</dbReference>
<evidence type="ECO:0000256" key="8">
    <source>
        <dbReference type="ARBA" id="ARBA00023002"/>
    </source>
</evidence>
<evidence type="ECO:0000256" key="4">
    <source>
        <dbReference type="ARBA" id="ARBA00022605"/>
    </source>
</evidence>
<dbReference type="UniPathway" id="UPA00193"/>
<keyword evidence="9 12" id="KW-0368">Histidine biosynthesis</keyword>
<evidence type="ECO:0000256" key="9">
    <source>
        <dbReference type="ARBA" id="ARBA00023102"/>
    </source>
</evidence>
<feature type="binding site" evidence="12">
    <location>
        <position position="231"/>
    </location>
    <ligand>
        <name>NADP(+)</name>
        <dbReference type="ChEBI" id="CHEBI:58349"/>
    </ligand>
</feature>
<name>A0A323UWU9_9RHOO</name>
<feature type="domain" description="Tetrahydrofolate dehydrogenase/cyclohydrolase NAD(P)-binding" evidence="14">
    <location>
        <begin position="139"/>
        <end position="280"/>
    </location>
</feature>
<dbReference type="InterPro" id="IPR000672">
    <property type="entry name" value="THF_DH/CycHdrlase"/>
</dbReference>
<evidence type="ECO:0000256" key="6">
    <source>
        <dbReference type="ARBA" id="ARBA00022801"/>
    </source>
</evidence>
<sequence length="287" mass="30122">MTARIIDGNALSARVRGEIAERATALTARGVQPCLAVILVGENPASAVYVRNKVSACEKAGIRSLRLDYPADVSPEVVMARLAELNADPSVHGILVQLPLPKQFDEAAVLEAISVTKDVDGFHAENVGRLSQNQEAFLPCTPHGVMKMFEAEGVDLAGVEAVVIGRSNIVGKPMAMLLTNAGATVTVCHSKTRDLNFHTRRADILVAAIGKPRFVTGDMVKPGATVIDVGINRLPDGKLCGDVDFESAKTVAGLITPVPGGVGPMTITMLLENTVISADRAARAAGK</sequence>
<dbReference type="PROSITE" id="PS00767">
    <property type="entry name" value="THF_DHG_CYH_2"/>
    <property type="match status" value="1"/>
</dbReference>
<dbReference type="GO" id="GO:0009086">
    <property type="term" value="P:methionine biosynthetic process"/>
    <property type="evidence" value="ECO:0007669"/>
    <property type="project" value="UniProtKB-KW"/>
</dbReference>
<accession>A0A323UWU9</accession>
<dbReference type="SUPFAM" id="SSF53223">
    <property type="entry name" value="Aminoacid dehydrogenase-like, N-terminal domain"/>
    <property type="match status" value="1"/>
</dbReference>
<dbReference type="GO" id="GO:0005829">
    <property type="term" value="C:cytosol"/>
    <property type="evidence" value="ECO:0007669"/>
    <property type="project" value="TreeGrafter"/>
</dbReference>
<evidence type="ECO:0000256" key="10">
    <source>
        <dbReference type="ARBA" id="ARBA00023167"/>
    </source>
</evidence>
<keyword evidence="10 12" id="KW-0486">Methionine biosynthesis</keyword>
<comment type="function">
    <text evidence="12">Catalyzes the oxidation of 5,10-methylenetetrahydrofolate to 5,10-methenyltetrahydrofolate and then the hydrolysis of 5,10-methenyltetrahydrofolate to 10-formyltetrahydrofolate.</text>
</comment>
<evidence type="ECO:0000256" key="2">
    <source>
        <dbReference type="ARBA" id="ARBA00011738"/>
    </source>
</evidence>
<dbReference type="InterPro" id="IPR036291">
    <property type="entry name" value="NAD(P)-bd_dom_sf"/>
</dbReference>
<protein>
    <recommendedName>
        <fullName evidence="12">Bifunctional protein FolD</fullName>
    </recommendedName>
    <domain>
        <recommendedName>
            <fullName evidence="12">Methylenetetrahydrofolate dehydrogenase</fullName>
            <ecNumber evidence="12">1.5.1.5</ecNumber>
        </recommendedName>
    </domain>
    <domain>
        <recommendedName>
            <fullName evidence="12">Methenyltetrahydrofolate cyclohydrolase</fullName>
            <ecNumber evidence="12">3.5.4.9</ecNumber>
        </recommendedName>
    </domain>
</protein>
<keyword evidence="11 12" id="KW-0511">Multifunctional enzyme</keyword>
<dbReference type="EC" id="3.5.4.9" evidence="12"/>
<comment type="catalytic activity">
    <reaction evidence="12">
        <text>(6R)-5,10-methylene-5,6,7,8-tetrahydrofolate + NADP(+) = (6R)-5,10-methenyltetrahydrofolate + NADPH</text>
        <dbReference type="Rhea" id="RHEA:22812"/>
        <dbReference type="ChEBI" id="CHEBI:15636"/>
        <dbReference type="ChEBI" id="CHEBI:57455"/>
        <dbReference type="ChEBI" id="CHEBI:57783"/>
        <dbReference type="ChEBI" id="CHEBI:58349"/>
        <dbReference type="EC" id="1.5.1.5"/>
    </reaction>
</comment>
<gene>
    <name evidence="12" type="primary">folD</name>
    <name evidence="15" type="ORF">DNK49_09950</name>
</gene>
<dbReference type="AlphaFoldDB" id="A0A323UWU9"/>
<dbReference type="CDD" id="cd01080">
    <property type="entry name" value="NAD_bind_m-THF_DH_Cyclohyd"/>
    <property type="match status" value="1"/>
</dbReference>
<dbReference type="GO" id="GO:0006164">
    <property type="term" value="P:purine nucleotide biosynthetic process"/>
    <property type="evidence" value="ECO:0007669"/>
    <property type="project" value="UniProtKB-KW"/>
</dbReference>
<keyword evidence="16" id="KW-1185">Reference proteome</keyword>
<dbReference type="Pfam" id="PF02882">
    <property type="entry name" value="THF_DHG_CYH_C"/>
    <property type="match status" value="1"/>
</dbReference>
<dbReference type="NCBIfam" id="NF008058">
    <property type="entry name" value="PRK10792.1"/>
    <property type="match status" value="1"/>
</dbReference>
<evidence type="ECO:0000259" key="13">
    <source>
        <dbReference type="Pfam" id="PF00763"/>
    </source>
</evidence>
<dbReference type="EMBL" id="QKOE01000005">
    <property type="protein sequence ID" value="PZA16954.1"/>
    <property type="molecule type" value="Genomic_DNA"/>
</dbReference>
<dbReference type="EC" id="1.5.1.5" evidence="12"/>
<evidence type="ECO:0000256" key="1">
    <source>
        <dbReference type="ARBA" id="ARBA00004777"/>
    </source>
</evidence>
<dbReference type="PANTHER" id="PTHR48099">
    <property type="entry name" value="C-1-TETRAHYDROFOLATE SYNTHASE, CYTOPLASMIC-RELATED"/>
    <property type="match status" value="1"/>
</dbReference>
<comment type="pathway">
    <text evidence="1 12">One-carbon metabolism; tetrahydrofolate interconversion.</text>
</comment>
<dbReference type="FunFam" id="3.40.50.720:FF:000094">
    <property type="entry name" value="Bifunctional protein FolD"/>
    <property type="match status" value="1"/>
</dbReference>
<evidence type="ECO:0000256" key="5">
    <source>
        <dbReference type="ARBA" id="ARBA00022755"/>
    </source>
</evidence>
<dbReference type="SUPFAM" id="SSF51735">
    <property type="entry name" value="NAD(P)-binding Rossmann-fold domains"/>
    <property type="match status" value="1"/>
</dbReference>
<dbReference type="InterPro" id="IPR020867">
    <property type="entry name" value="THF_DH/CycHdrlase_CS"/>
</dbReference>
<dbReference type="Proteomes" id="UP000248259">
    <property type="component" value="Unassembled WGS sequence"/>
</dbReference>
<dbReference type="GO" id="GO:0004488">
    <property type="term" value="F:methylenetetrahydrofolate dehydrogenase (NADP+) activity"/>
    <property type="evidence" value="ECO:0007669"/>
    <property type="project" value="UniProtKB-UniRule"/>
</dbReference>
<keyword evidence="7 12" id="KW-0521">NADP</keyword>
<dbReference type="PRINTS" id="PR00085">
    <property type="entry name" value="THFDHDRGNASE"/>
</dbReference>
<keyword evidence="8 12" id="KW-0560">Oxidoreductase</keyword>
<dbReference type="InterPro" id="IPR020631">
    <property type="entry name" value="THF_DH/CycHdrlase_NAD-bd_dom"/>
</dbReference>
<dbReference type="PANTHER" id="PTHR48099:SF5">
    <property type="entry name" value="C-1-TETRAHYDROFOLATE SYNTHASE, CYTOPLASMIC"/>
    <property type="match status" value="1"/>
</dbReference>
<comment type="caution">
    <text evidence="12">Lacks conserved residue(s) required for the propagation of feature annotation.</text>
</comment>
<evidence type="ECO:0000256" key="7">
    <source>
        <dbReference type="ARBA" id="ARBA00022857"/>
    </source>
</evidence>
<dbReference type="Gene3D" id="3.40.50.720">
    <property type="entry name" value="NAD(P)-binding Rossmann-like Domain"/>
    <property type="match status" value="1"/>
</dbReference>
<keyword evidence="5 12" id="KW-0658">Purine biosynthesis</keyword>